<keyword evidence="7" id="KW-1185">Reference proteome</keyword>
<dbReference type="Gene3D" id="3.40.50.300">
    <property type="entry name" value="P-loop containing nucleotide triphosphate hydrolases"/>
    <property type="match status" value="1"/>
</dbReference>
<evidence type="ECO:0000313" key="7">
    <source>
        <dbReference type="Proteomes" id="UP000253740"/>
    </source>
</evidence>
<evidence type="ECO:0000256" key="3">
    <source>
        <dbReference type="ARBA" id="ARBA00022741"/>
    </source>
</evidence>
<accession>A0A0K8QIM7</accession>
<dbReference type="STRING" id="1475481.GCA_000953855_00083"/>
<dbReference type="PROSITE" id="PS50893">
    <property type="entry name" value="ABC_TRANSPORTER_2"/>
    <property type="match status" value="1"/>
</dbReference>
<dbReference type="CDD" id="cd03230">
    <property type="entry name" value="ABC_DR_subfamily_A"/>
    <property type="match status" value="1"/>
</dbReference>
<sequence>MLDTEPKLLVLDHVGRRLAGREVVQDLCLSLDRGEVLGLLGVNGAGKSTTLAMIAGVLAPGRGAVRIDGRDLAEHPGLARRMVGYLPEQVPLYAELTVGEYLDACGRLRAMHAAARRRAIEAVLARLDLGAVARRLCGALSLGLRQRVGLAQALLHDPPLLVLDEPGNGLDPLQTASLRTLIRELGRGRAVILSTHLLPEVTAVCDRVAILHEGRLRHDAPLTDGAALERTFLAIAAGAAAA</sequence>
<comment type="similarity">
    <text evidence="1">Belongs to the ABC transporter superfamily.</text>
</comment>
<dbReference type="Pfam" id="PF00005">
    <property type="entry name" value="ABC_tran"/>
    <property type="match status" value="1"/>
</dbReference>
<gene>
    <name evidence="6" type="ORF">MBSD_n0082</name>
</gene>
<evidence type="ECO:0000256" key="1">
    <source>
        <dbReference type="ARBA" id="ARBA00005417"/>
    </source>
</evidence>
<dbReference type="SMART" id="SM00382">
    <property type="entry name" value="AAA"/>
    <property type="match status" value="1"/>
</dbReference>
<reference evidence="6" key="1">
    <citation type="submission" date="2015-08" db="EMBL/GenBank/DDBJ databases">
        <title>Complete DNA Sequence of Pseudomonas syringae pv. actinidiae, the Causal Agent of Kiwifruit Canker Disease.</title>
        <authorList>
            <person name="Rikkerink E.H.A."/>
            <person name="Fineran P.C."/>
        </authorList>
    </citation>
    <scope>NUCLEOTIDE SEQUENCE</scope>
    <source>
        <strain evidence="6">SkMP5</strain>
    </source>
</reference>
<dbReference type="SUPFAM" id="SSF52540">
    <property type="entry name" value="P-loop containing nucleoside triphosphate hydrolases"/>
    <property type="match status" value="1"/>
</dbReference>
<dbReference type="InterPro" id="IPR027417">
    <property type="entry name" value="P-loop_NTPase"/>
</dbReference>
<proteinExistence type="inferred from homology"/>
<dbReference type="OrthoDB" id="9781337at2"/>
<dbReference type="EMBL" id="DF970134">
    <property type="protein sequence ID" value="GAP64800.1"/>
    <property type="molecule type" value="Genomic_DNA"/>
</dbReference>
<dbReference type="PANTHER" id="PTHR43335">
    <property type="entry name" value="ABC TRANSPORTER, ATP-BINDING PROTEIN"/>
    <property type="match status" value="1"/>
</dbReference>
<dbReference type="InterPro" id="IPR003593">
    <property type="entry name" value="AAA+_ATPase"/>
</dbReference>
<evidence type="ECO:0000256" key="4">
    <source>
        <dbReference type="ARBA" id="ARBA00022840"/>
    </source>
</evidence>
<dbReference type="Proteomes" id="UP000253740">
    <property type="component" value="Unassembled WGS sequence"/>
</dbReference>
<keyword evidence="2" id="KW-0813">Transport</keyword>
<organism evidence="6">
    <name type="scientific">Mizugakiibacter sediminis</name>
    <dbReference type="NCBI Taxonomy" id="1475481"/>
    <lineage>
        <taxon>Bacteria</taxon>
        <taxon>Pseudomonadati</taxon>
        <taxon>Pseudomonadota</taxon>
        <taxon>Gammaproteobacteria</taxon>
        <taxon>Lysobacterales</taxon>
        <taxon>Rhodanobacteraceae</taxon>
        <taxon>Mizugakiibacter</taxon>
    </lineage>
</organism>
<keyword evidence="3" id="KW-0547">Nucleotide-binding</keyword>
<dbReference type="GO" id="GO:0005524">
    <property type="term" value="F:ATP binding"/>
    <property type="evidence" value="ECO:0007669"/>
    <property type="project" value="UniProtKB-KW"/>
</dbReference>
<dbReference type="GO" id="GO:0016887">
    <property type="term" value="F:ATP hydrolysis activity"/>
    <property type="evidence" value="ECO:0007669"/>
    <property type="project" value="InterPro"/>
</dbReference>
<dbReference type="PANTHER" id="PTHR43335:SF4">
    <property type="entry name" value="ABC TRANSPORTER, ATP-BINDING PROTEIN"/>
    <property type="match status" value="1"/>
</dbReference>
<evidence type="ECO:0000313" key="6">
    <source>
        <dbReference type="EMBL" id="GAP64800.1"/>
    </source>
</evidence>
<evidence type="ECO:0000259" key="5">
    <source>
        <dbReference type="PROSITE" id="PS50893"/>
    </source>
</evidence>
<dbReference type="RefSeq" id="WP_062534019.1">
    <property type="nucleotide sequence ID" value="NZ_DF970134.1"/>
</dbReference>
<feature type="domain" description="ABC transporter" evidence="5">
    <location>
        <begin position="9"/>
        <end position="238"/>
    </location>
</feature>
<name>A0A0K8QIM7_9GAMM</name>
<protein>
    <submittedName>
        <fullName evidence="6">ABC-type multidrug transport system, ATPasecomponent</fullName>
    </submittedName>
</protein>
<dbReference type="AlphaFoldDB" id="A0A0K8QIM7"/>
<keyword evidence="4" id="KW-0067">ATP-binding</keyword>
<evidence type="ECO:0000256" key="2">
    <source>
        <dbReference type="ARBA" id="ARBA00022448"/>
    </source>
</evidence>
<dbReference type="InterPro" id="IPR003439">
    <property type="entry name" value="ABC_transporter-like_ATP-bd"/>
</dbReference>